<dbReference type="EMBL" id="JAAALK010000284">
    <property type="protein sequence ID" value="KAG8068939.1"/>
    <property type="molecule type" value="Genomic_DNA"/>
</dbReference>
<protein>
    <recommendedName>
        <fullName evidence="2">Beta-mannosidase-like galactose-binding domain-containing protein</fullName>
    </recommendedName>
</protein>
<dbReference type="PANTHER" id="PTHR43536">
    <property type="entry name" value="MANNOSYLGLYCOPROTEIN ENDO-BETA-MANNOSIDASE"/>
    <property type="match status" value="1"/>
</dbReference>
<evidence type="ECO:0000313" key="4">
    <source>
        <dbReference type="Proteomes" id="UP000729402"/>
    </source>
</evidence>
<dbReference type="Pfam" id="PF22666">
    <property type="entry name" value="Glyco_hydro_2_N2"/>
    <property type="match status" value="1"/>
</dbReference>
<dbReference type="InterPro" id="IPR043534">
    <property type="entry name" value="EBDG/EBM"/>
</dbReference>
<reference evidence="3" key="1">
    <citation type="journal article" date="2021" name="bioRxiv">
        <title>Whole Genome Assembly and Annotation of Northern Wild Rice, Zizania palustris L., Supports a Whole Genome Duplication in the Zizania Genus.</title>
        <authorList>
            <person name="Haas M."/>
            <person name="Kono T."/>
            <person name="Macchietto M."/>
            <person name="Millas R."/>
            <person name="McGilp L."/>
            <person name="Shao M."/>
            <person name="Duquette J."/>
            <person name="Hirsch C.N."/>
            <person name="Kimball J."/>
        </authorList>
    </citation>
    <scope>NUCLEOTIDE SEQUENCE</scope>
    <source>
        <tissue evidence="3">Fresh leaf tissue</tissue>
    </source>
</reference>
<evidence type="ECO:0000256" key="1">
    <source>
        <dbReference type="ARBA" id="ARBA00022801"/>
    </source>
</evidence>
<feature type="domain" description="Beta-mannosidase-like galactose-binding" evidence="2">
    <location>
        <begin position="47"/>
        <end position="86"/>
    </location>
</feature>
<comment type="caution">
    <text evidence="3">The sequence shown here is derived from an EMBL/GenBank/DDBJ whole genome shotgun (WGS) entry which is preliminary data.</text>
</comment>
<gene>
    <name evidence="3" type="ORF">GUJ93_ZPchr0005g15164</name>
</gene>
<dbReference type="AlphaFoldDB" id="A0A8J5SMF2"/>
<dbReference type="OrthoDB" id="408532at2759"/>
<accession>A0A8J5SMF2</accession>
<proteinExistence type="predicted"/>
<dbReference type="GO" id="GO:0004553">
    <property type="term" value="F:hydrolase activity, hydrolyzing O-glycosyl compounds"/>
    <property type="evidence" value="ECO:0007669"/>
    <property type="project" value="InterPro"/>
</dbReference>
<evidence type="ECO:0000259" key="2">
    <source>
        <dbReference type="Pfam" id="PF22666"/>
    </source>
</evidence>
<sequence length="132" mass="14217">MAAAAAAAAAVGKRVLDTGWFAARSTEVALTGEQLTTTDPPAADPEPTAPWMLAAVPGTVLGTLLKNKLIPDPFYGLNNESIIDITKSGREHYTFWFFTAFKCAPVCSYKLIFRARVVNSSVPCQCMLHVVQ</sequence>
<keyword evidence="1" id="KW-0378">Hydrolase</keyword>
<name>A0A8J5SMF2_ZIZPA</name>
<organism evidence="3 4">
    <name type="scientific">Zizania palustris</name>
    <name type="common">Northern wild rice</name>
    <dbReference type="NCBI Taxonomy" id="103762"/>
    <lineage>
        <taxon>Eukaryota</taxon>
        <taxon>Viridiplantae</taxon>
        <taxon>Streptophyta</taxon>
        <taxon>Embryophyta</taxon>
        <taxon>Tracheophyta</taxon>
        <taxon>Spermatophyta</taxon>
        <taxon>Magnoliopsida</taxon>
        <taxon>Liliopsida</taxon>
        <taxon>Poales</taxon>
        <taxon>Poaceae</taxon>
        <taxon>BOP clade</taxon>
        <taxon>Oryzoideae</taxon>
        <taxon>Oryzeae</taxon>
        <taxon>Zizaniinae</taxon>
        <taxon>Zizania</taxon>
    </lineage>
</organism>
<reference evidence="3" key="2">
    <citation type="submission" date="2021-02" db="EMBL/GenBank/DDBJ databases">
        <authorList>
            <person name="Kimball J.A."/>
            <person name="Haas M.W."/>
            <person name="Macchietto M."/>
            <person name="Kono T."/>
            <person name="Duquette J."/>
            <person name="Shao M."/>
        </authorList>
    </citation>
    <scope>NUCLEOTIDE SEQUENCE</scope>
    <source>
        <tissue evidence="3">Fresh leaf tissue</tissue>
    </source>
</reference>
<evidence type="ECO:0000313" key="3">
    <source>
        <dbReference type="EMBL" id="KAG8068939.1"/>
    </source>
</evidence>
<dbReference type="PANTHER" id="PTHR43536:SF1">
    <property type="entry name" value="MANNOSYLGLYCOPROTEIN ENDO-BETA-MANNOSIDASE"/>
    <property type="match status" value="1"/>
</dbReference>
<keyword evidence="4" id="KW-1185">Reference proteome</keyword>
<dbReference type="InterPro" id="IPR054593">
    <property type="entry name" value="Beta-mannosidase-like_N2"/>
</dbReference>
<dbReference type="Proteomes" id="UP000729402">
    <property type="component" value="Unassembled WGS sequence"/>
</dbReference>